<dbReference type="PROSITE" id="PS51387">
    <property type="entry name" value="FAD_PCMH"/>
    <property type="match status" value="1"/>
</dbReference>
<evidence type="ECO:0000256" key="7">
    <source>
        <dbReference type="ARBA" id="ARBA00022618"/>
    </source>
</evidence>
<keyword evidence="14 20" id="KW-0573">Peptidoglycan synthesis</keyword>
<dbReference type="Gene3D" id="3.40.1190.10">
    <property type="entry name" value="Mur-like, catalytic domain"/>
    <property type="match status" value="1"/>
</dbReference>
<dbReference type="InterPro" id="IPR016166">
    <property type="entry name" value="FAD-bd_PCMH"/>
</dbReference>
<dbReference type="HAMAP" id="MF_00047">
    <property type="entry name" value="Dala_Dala_lig"/>
    <property type="match status" value="1"/>
</dbReference>
<keyword evidence="11 21" id="KW-0067">ATP-binding</keyword>
<evidence type="ECO:0000313" key="24">
    <source>
        <dbReference type="EMBL" id="EDM28934.1"/>
    </source>
</evidence>
<dbReference type="InterPro" id="IPR050061">
    <property type="entry name" value="MurCDEF_pg_biosynth"/>
</dbReference>
<dbReference type="GO" id="GO:0008360">
    <property type="term" value="P:regulation of cell shape"/>
    <property type="evidence" value="ECO:0007669"/>
    <property type="project" value="UniProtKB-KW"/>
</dbReference>
<name>A6DH51_9BACT</name>
<keyword evidence="13 20" id="KW-0133">Cell shape</keyword>
<dbReference type="Proteomes" id="UP000004947">
    <property type="component" value="Unassembled WGS sequence"/>
</dbReference>
<keyword evidence="16 19" id="KW-0131">Cell cycle</keyword>
<feature type="domain" description="FAD-binding PCMH-type" evidence="23">
    <location>
        <begin position="452"/>
        <end position="617"/>
    </location>
</feature>
<dbReference type="Gene3D" id="3.90.190.20">
    <property type="entry name" value="Mur ligase, C-terminal domain"/>
    <property type="match status" value="1"/>
</dbReference>
<proteinExistence type="inferred from homology"/>
<keyword evidence="25" id="KW-1185">Reference proteome</keyword>
<dbReference type="InterPro" id="IPR004101">
    <property type="entry name" value="Mur_ligase_C"/>
</dbReference>
<evidence type="ECO:0000256" key="20">
    <source>
        <dbReference type="HAMAP-Rule" id="MF_00047"/>
    </source>
</evidence>
<dbReference type="GO" id="GO:0005737">
    <property type="term" value="C:cytoplasm"/>
    <property type="evidence" value="ECO:0007669"/>
    <property type="project" value="UniProtKB-SubCell"/>
</dbReference>
<dbReference type="Pfam" id="PF02873">
    <property type="entry name" value="MurB_C"/>
    <property type="match status" value="1"/>
</dbReference>
<dbReference type="InterPro" id="IPR011601">
    <property type="entry name" value="MurB_C"/>
</dbReference>
<gene>
    <name evidence="19" type="primary">murB</name>
    <name evidence="20" type="synonym">ddl</name>
    <name evidence="24" type="ORF">LNTAR_13997</name>
</gene>
<dbReference type="NCBIfam" id="TIGR01205">
    <property type="entry name" value="D_ala_D_alaTIGR"/>
    <property type="match status" value="1"/>
</dbReference>
<dbReference type="SUPFAM" id="SSF56176">
    <property type="entry name" value="FAD-binding/transporter-associated domain-like"/>
    <property type="match status" value="1"/>
</dbReference>
<dbReference type="InterPro" id="IPR036318">
    <property type="entry name" value="FAD-bd_PCMH-like_sf"/>
</dbReference>
<dbReference type="EC" id="6.3.2.4" evidence="20"/>
<dbReference type="SUPFAM" id="SSF56194">
    <property type="entry name" value="Uridine diphospho-N-Acetylenolpyruvylglucosamine reductase, MurB, C-terminal domain"/>
    <property type="match status" value="1"/>
</dbReference>
<keyword evidence="15 19" id="KW-0560">Oxidoreductase</keyword>
<comment type="cofactor">
    <cofactor evidence="1 19">
        <name>FAD</name>
        <dbReference type="ChEBI" id="CHEBI:57692"/>
    </cofactor>
</comment>
<keyword evidence="12 19" id="KW-0521">NADP</keyword>
<comment type="subcellular location">
    <subcellularLocation>
        <location evidence="3 20">Cytoplasm</location>
    </subcellularLocation>
</comment>
<evidence type="ECO:0000256" key="19">
    <source>
        <dbReference type="HAMAP-Rule" id="MF_00037"/>
    </source>
</evidence>
<dbReference type="Gene3D" id="3.90.78.10">
    <property type="entry name" value="UDP-N-acetylenolpyruvoylglucosamine reductase, C-terminal domain"/>
    <property type="match status" value="1"/>
</dbReference>
<dbReference type="NCBIfam" id="TIGR00179">
    <property type="entry name" value="murB"/>
    <property type="match status" value="1"/>
</dbReference>
<comment type="caution">
    <text evidence="24">The sequence shown here is derived from an EMBL/GenBank/DDBJ whole genome shotgun (WGS) entry which is preliminary data.</text>
</comment>
<dbReference type="GO" id="GO:0051301">
    <property type="term" value="P:cell division"/>
    <property type="evidence" value="ECO:0007669"/>
    <property type="project" value="UniProtKB-KW"/>
</dbReference>
<dbReference type="HAMAP" id="MF_00037">
    <property type="entry name" value="MurB"/>
    <property type="match status" value="1"/>
</dbReference>
<reference evidence="24 25" key="1">
    <citation type="journal article" date="2010" name="J. Bacteriol.">
        <title>Genome sequence of Lentisphaera araneosa HTCC2155T, the type species of the order Lentisphaerales in the phylum Lentisphaerae.</title>
        <authorList>
            <person name="Thrash J.C."/>
            <person name="Cho J.C."/>
            <person name="Vergin K.L."/>
            <person name="Morris R.M."/>
            <person name="Giovannoni S.J."/>
        </authorList>
    </citation>
    <scope>NUCLEOTIDE SEQUENCE [LARGE SCALE GENOMIC DNA]</scope>
    <source>
        <strain evidence="24 25">HTCC2155</strain>
    </source>
</reference>
<keyword evidence="9 21" id="KW-0547">Nucleotide-binding</keyword>
<dbReference type="InterPro" id="IPR011095">
    <property type="entry name" value="Dala_Dala_lig_C"/>
</dbReference>
<dbReference type="UniPathway" id="UPA00219"/>
<dbReference type="GO" id="GO:0071949">
    <property type="term" value="F:FAD binding"/>
    <property type="evidence" value="ECO:0007669"/>
    <property type="project" value="InterPro"/>
</dbReference>
<dbReference type="Gene3D" id="3.30.465.10">
    <property type="match status" value="1"/>
</dbReference>
<evidence type="ECO:0000259" key="22">
    <source>
        <dbReference type="PROSITE" id="PS50975"/>
    </source>
</evidence>
<evidence type="ECO:0000256" key="9">
    <source>
        <dbReference type="ARBA" id="ARBA00022741"/>
    </source>
</evidence>
<feature type="active site" evidence="19">
    <location>
        <position position="597"/>
    </location>
</feature>
<dbReference type="InterPro" id="IPR036615">
    <property type="entry name" value="Mur_ligase_C_dom_sf"/>
</dbReference>
<dbReference type="SUPFAM" id="SSF53244">
    <property type="entry name" value="MurD-like peptide ligases, peptide-binding domain"/>
    <property type="match status" value="1"/>
</dbReference>
<dbReference type="Gene3D" id="3.40.50.720">
    <property type="entry name" value="NAD(P)-binding Rossmann-like Domain"/>
    <property type="match status" value="1"/>
</dbReference>
<keyword evidence="5 20" id="KW-0963">Cytoplasm</keyword>
<dbReference type="Pfam" id="PF02875">
    <property type="entry name" value="Mur_ligase_C"/>
    <property type="match status" value="1"/>
</dbReference>
<dbReference type="eggNOG" id="COG0773">
    <property type="taxonomic scope" value="Bacteria"/>
</dbReference>
<dbReference type="SUPFAM" id="SSF56059">
    <property type="entry name" value="Glutathione synthetase ATP-binding domain-like"/>
    <property type="match status" value="1"/>
</dbReference>
<evidence type="ECO:0000256" key="13">
    <source>
        <dbReference type="ARBA" id="ARBA00022960"/>
    </source>
</evidence>
<evidence type="ECO:0000256" key="1">
    <source>
        <dbReference type="ARBA" id="ARBA00001974"/>
    </source>
</evidence>
<dbReference type="RefSeq" id="WP_007277236.1">
    <property type="nucleotide sequence ID" value="NZ_ABCK01000003.1"/>
</dbReference>
<dbReference type="SUPFAM" id="SSF52440">
    <property type="entry name" value="PreATP-grasp domain"/>
    <property type="match status" value="1"/>
</dbReference>
<dbReference type="EMBL" id="ABCK01000003">
    <property type="protein sequence ID" value="EDM28934.1"/>
    <property type="molecule type" value="Genomic_DNA"/>
</dbReference>
<dbReference type="PROSITE" id="PS50975">
    <property type="entry name" value="ATP_GRASP"/>
    <property type="match status" value="1"/>
</dbReference>
<dbReference type="InterPro" id="IPR016167">
    <property type="entry name" value="FAD-bd_PCMH_sub1"/>
</dbReference>
<evidence type="ECO:0000256" key="12">
    <source>
        <dbReference type="ARBA" id="ARBA00022857"/>
    </source>
</evidence>
<keyword evidence="6 20" id="KW-0436">Ligase</keyword>
<dbReference type="InterPro" id="IPR036565">
    <property type="entry name" value="Mur-like_cat_sf"/>
</dbReference>
<dbReference type="eggNOG" id="COG0812">
    <property type="taxonomic scope" value="Bacteria"/>
</dbReference>
<dbReference type="SUPFAM" id="SSF51984">
    <property type="entry name" value="MurCD N-terminal domain"/>
    <property type="match status" value="1"/>
</dbReference>
<dbReference type="STRING" id="313628.LNTAR_13997"/>
<dbReference type="PANTHER" id="PTHR43445:SF3">
    <property type="entry name" value="UDP-N-ACETYLMURAMATE--L-ALANINE LIGASE"/>
    <property type="match status" value="1"/>
</dbReference>
<comment type="similarity">
    <text evidence="19">Belongs to the MurB family.</text>
</comment>
<sequence>MFPWKHVHFIGIGGAGLSAMASLLHQAKLKVSGSDITQSAKTRELEESGIVISYHQEGELIKPGISLVIVSSAVQKDNLELENAKNIGLSIVSRQDFLKALCACFPKVIAVGGSHGKTTVTSMCAWIFKQNQEPASWMIGGDLNSSDFPAAHFSPNGPLIIEADESDGTIAALSPSTGVLINTDDDHAWSVGGVNQLFDNFRKFAKQSQKVYASQDDSCLAVLQGIENVEFMPAKANLKLIQKGEFMRLNASLAIVACTNEGINPEKATEVLQEFCGVQRRSQVHFETAFLTLFEDYAHHPKELKALNSALEEQYDPYRKIAVFQPHRYERLESYTEQFAQELKEFDKVFIAPPFSAWSSRQDTPSLEALRVLIGPKAEVFESEDWEYNAEKVLAQTPTTEHCIITIIGAATIKDIIPWLKNQLISHSISERLPDLNILHEPEWSEITTLGAGKTQHACYEPQTVEELQELMRFAKRYSLKTLILGAGSNMVGCDQLFDGIIIRLRLGEFSEITIEGKNARVGAGVKWLKLIKRLQEDNLGGAEALAAVPGSIGGGIRMNAGAQGQETSEFVIAVHGIDQDAKVKSYQNDEITWNYRSCSLPNDFIVTSIDMKFKAAVPQRSKAIVQSTRDFRKKTQPGGRNPGCAFRNPGDVAAGQLIDKYGFKSISFPHCAVSDLHANFFVNENKCSADEYARLMEYVQQGVYDACGIRLQQEVVFSDKRKINVVKALKIAVLKGGPSSERPISLQSAEAVAKALRDGGHEVTEIDITDFSLPAISKDIDLVFPVLHGEFGEDGQVQKLIEGQGFPYVGCDITSSELCIDKDAAVCELRNSGLPVCDSVVLRSKDEEISQNITLPCVVKPNRQGSSISLSLVEKEGDLRKAIDLAFENDDTVLVESFFKGIECTVGLIDGKALSVVEIIPPEGFFDYDAKYTYSKGKTQYNCPPKEIPEDVSERLKKCGEESFKVLKGRHLMRVDMIWNPDSDKFIILEANTMPGFTSSSLLPKAAKRDGISFTELCCGLAKKAIEA</sequence>
<comment type="pathway">
    <text evidence="4 20">Cell wall biogenesis; peptidoglycan biosynthesis.</text>
</comment>
<dbReference type="InterPro" id="IPR013815">
    <property type="entry name" value="ATP_grasp_subdomain_1"/>
</dbReference>
<organism evidence="24 25">
    <name type="scientific">Lentisphaera araneosa HTCC2155</name>
    <dbReference type="NCBI Taxonomy" id="313628"/>
    <lineage>
        <taxon>Bacteria</taxon>
        <taxon>Pseudomonadati</taxon>
        <taxon>Lentisphaerota</taxon>
        <taxon>Lentisphaeria</taxon>
        <taxon>Lentisphaerales</taxon>
        <taxon>Lentisphaeraceae</taxon>
        <taxon>Lentisphaera</taxon>
    </lineage>
</organism>
<dbReference type="Pfam" id="PF01820">
    <property type="entry name" value="Dala_Dala_lig_N"/>
    <property type="match status" value="1"/>
</dbReference>
<dbReference type="Gene3D" id="3.30.1490.20">
    <property type="entry name" value="ATP-grasp fold, A domain"/>
    <property type="match status" value="1"/>
</dbReference>
<keyword evidence="17 20" id="KW-0961">Cell wall biogenesis/degradation</keyword>
<evidence type="ECO:0000256" key="2">
    <source>
        <dbReference type="ARBA" id="ARBA00003921"/>
    </source>
</evidence>
<dbReference type="OrthoDB" id="9813261at2"/>
<dbReference type="GO" id="GO:0008716">
    <property type="term" value="F:D-alanine-D-alanine ligase activity"/>
    <property type="evidence" value="ECO:0007669"/>
    <property type="project" value="UniProtKB-UniRule"/>
</dbReference>
<evidence type="ECO:0000313" key="25">
    <source>
        <dbReference type="Proteomes" id="UP000004947"/>
    </source>
</evidence>
<accession>A6DH51</accession>
<dbReference type="PANTHER" id="PTHR43445">
    <property type="entry name" value="UDP-N-ACETYLMURAMATE--L-ALANINE LIGASE-RELATED"/>
    <property type="match status" value="1"/>
</dbReference>
<dbReference type="SUPFAM" id="SSF53623">
    <property type="entry name" value="MurD-like peptide ligases, catalytic domain"/>
    <property type="match status" value="1"/>
</dbReference>
<evidence type="ECO:0000256" key="17">
    <source>
        <dbReference type="ARBA" id="ARBA00023316"/>
    </source>
</evidence>
<dbReference type="Pfam" id="PF01225">
    <property type="entry name" value="Mur_ligase"/>
    <property type="match status" value="1"/>
</dbReference>
<evidence type="ECO:0000256" key="4">
    <source>
        <dbReference type="ARBA" id="ARBA00004752"/>
    </source>
</evidence>
<dbReference type="InterPro" id="IPR011761">
    <property type="entry name" value="ATP-grasp"/>
</dbReference>
<evidence type="ECO:0000259" key="23">
    <source>
        <dbReference type="PROSITE" id="PS51387"/>
    </source>
</evidence>
<evidence type="ECO:0000256" key="5">
    <source>
        <dbReference type="ARBA" id="ARBA00022490"/>
    </source>
</evidence>
<comment type="catalytic activity">
    <reaction evidence="18 19">
        <text>UDP-N-acetyl-alpha-D-muramate + NADP(+) = UDP-N-acetyl-3-O-(1-carboxyvinyl)-alpha-D-glucosamine + NADPH + H(+)</text>
        <dbReference type="Rhea" id="RHEA:12248"/>
        <dbReference type="ChEBI" id="CHEBI:15378"/>
        <dbReference type="ChEBI" id="CHEBI:57783"/>
        <dbReference type="ChEBI" id="CHEBI:58349"/>
        <dbReference type="ChEBI" id="CHEBI:68483"/>
        <dbReference type="ChEBI" id="CHEBI:70757"/>
        <dbReference type="EC" id="1.3.1.98"/>
    </reaction>
</comment>
<evidence type="ECO:0000256" key="16">
    <source>
        <dbReference type="ARBA" id="ARBA00023306"/>
    </source>
</evidence>
<evidence type="ECO:0000256" key="15">
    <source>
        <dbReference type="ARBA" id="ARBA00023002"/>
    </source>
</evidence>
<dbReference type="InterPro" id="IPR036635">
    <property type="entry name" value="MurB_C_sf"/>
</dbReference>
<evidence type="ECO:0000256" key="14">
    <source>
        <dbReference type="ARBA" id="ARBA00022984"/>
    </source>
</evidence>
<feature type="domain" description="ATP-grasp" evidence="22">
    <location>
        <begin position="827"/>
        <end position="1024"/>
    </location>
</feature>
<dbReference type="InterPro" id="IPR003170">
    <property type="entry name" value="MurB"/>
</dbReference>
<evidence type="ECO:0000256" key="3">
    <source>
        <dbReference type="ARBA" id="ARBA00004496"/>
    </source>
</evidence>
<comment type="catalytic activity">
    <reaction evidence="20">
        <text>2 D-alanine + ATP = D-alanyl-D-alanine + ADP + phosphate + H(+)</text>
        <dbReference type="Rhea" id="RHEA:11224"/>
        <dbReference type="ChEBI" id="CHEBI:15378"/>
        <dbReference type="ChEBI" id="CHEBI:30616"/>
        <dbReference type="ChEBI" id="CHEBI:43474"/>
        <dbReference type="ChEBI" id="CHEBI:57416"/>
        <dbReference type="ChEBI" id="CHEBI:57822"/>
        <dbReference type="ChEBI" id="CHEBI:456216"/>
        <dbReference type="EC" id="6.3.2.4"/>
    </reaction>
</comment>
<feature type="active site" description="Proton donor" evidence="19">
    <location>
        <position position="645"/>
    </location>
</feature>
<feature type="active site" evidence="19">
    <location>
        <position position="715"/>
    </location>
</feature>
<evidence type="ECO:0000256" key="6">
    <source>
        <dbReference type="ARBA" id="ARBA00022598"/>
    </source>
</evidence>
<keyword evidence="7 19" id="KW-0132">Cell division</keyword>
<dbReference type="GO" id="GO:0071555">
    <property type="term" value="P:cell wall organization"/>
    <property type="evidence" value="ECO:0007669"/>
    <property type="project" value="UniProtKB-KW"/>
</dbReference>
<dbReference type="InterPro" id="IPR006094">
    <property type="entry name" value="Oxid_FAD_bind_N"/>
</dbReference>
<evidence type="ECO:0000256" key="8">
    <source>
        <dbReference type="ARBA" id="ARBA00022630"/>
    </source>
</evidence>
<dbReference type="AlphaFoldDB" id="A6DH51"/>
<dbReference type="eggNOG" id="COG1181">
    <property type="taxonomic scope" value="Bacteria"/>
</dbReference>
<dbReference type="EC" id="1.3.1.98" evidence="19"/>
<dbReference type="InterPro" id="IPR005905">
    <property type="entry name" value="D_ala_D_ala"/>
</dbReference>
<dbReference type="Gene3D" id="3.30.43.10">
    <property type="entry name" value="Uridine Diphospho-n-acetylenolpyruvylglucosamine Reductase, domain 2"/>
    <property type="match status" value="1"/>
</dbReference>
<dbReference type="InterPro" id="IPR000713">
    <property type="entry name" value="Mur_ligase_N"/>
</dbReference>
<comment type="similarity">
    <text evidence="20">Belongs to the D-alanine--D-alanine ligase family.</text>
</comment>
<dbReference type="InterPro" id="IPR016185">
    <property type="entry name" value="PreATP-grasp_dom_sf"/>
</dbReference>
<dbReference type="GO" id="GO:0046872">
    <property type="term" value="F:metal ion binding"/>
    <property type="evidence" value="ECO:0007669"/>
    <property type="project" value="InterPro"/>
</dbReference>
<comment type="function">
    <text evidence="2 20">Cell wall formation.</text>
</comment>
<evidence type="ECO:0000256" key="21">
    <source>
        <dbReference type="PROSITE-ProRule" id="PRU00409"/>
    </source>
</evidence>
<keyword evidence="8 19" id="KW-0285">Flavoprotein</keyword>
<dbReference type="Gene3D" id="3.40.50.20">
    <property type="match status" value="1"/>
</dbReference>
<evidence type="ECO:0000256" key="10">
    <source>
        <dbReference type="ARBA" id="ARBA00022827"/>
    </source>
</evidence>
<dbReference type="GO" id="GO:0005524">
    <property type="term" value="F:ATP binding"/>
    <property type="evidence" value="ECO:0007669"/>
    <property type="project" value="UniProtKB-UniRule"/>
</dbReference>
<keyword evidence="10 19" id="KW-0274">FAD</keyword>
<evidence type="ECO:0000256" key="11">
    <source>
        <dbReference type="ARBA" id="ARBA00022840"/>
    </source>
</evidence>
<evidence type="ECO:0000256" key="18">
    <source>
        <dbReference type="ARBA" id="ARBA00048914"/>
    </source>
</evidence>
<dbReference type="InterPro" id="IPR016169">
    <property type="entry name" value="FAD-bd_PCMH_sub2"/>
</dbReference>
<dbReference type="GO" id="GO:0009252">
    <property type="term" value="P:peptidoglycan biosynthetic process"/>
    <property type="evidence" value="ECO:0007669"/>
    <property type="project" value="UniProtKB-UniRule"/>
</dbReference>
<dbReference type="Pfam" id="PF01565">
    <property type="entry name" value="FAD_binding_4"/>
    <property type="match status" value="1"/>
</dbReference>
<dbReference type="Pfam" id="PF07478">
    <property type="entry name" value="Dala_Dala_lig_C"/>
    <property type="match status" value="1"/>
</dbReference>
<dbReference type="Gene3D" id="3.30.470.20">
    <property type="entry name" value="ATP-grasp fold, B domain"/>
    <property type="match status" value="1"/>
</dbReference>
<protein>
    <recommendedName>
        <fullName evidence="19 20">Multifunctional fusion protein</fullName>
    </recommendedName>
    <domain>
        <recommendedName>
            <fullName evidence="20">D-alanine--D-alanine ligase</fullName>
            <ecNumber evidence="20">6.3.2.4</ecNumber>
        </recommendedName>
        <alternativeName>
            <fullName evidence="20">D-Ala-D-Ala ligase</fullName>
        </alternativeName>
        <alternativeName>
            <fullName evidence="20">D-alanylalanine synthetase</fullName>
        </alternativeName>
    </domain>
    <domain>
        <recommendedName>
            <fullName evidence="19">UDP-N-acetylenolpyruvoylglucosamine reductase</fullName>
            <ecNumber evidence="19">1.3.1.98</ecNumber>
        </recommendedName>
        <alternativeName>
            <fullName evidence="19">UDP-N-acetylmuramate dehydrogenase</fullName>
        </alternativeName>
    </domain>
</protein>
<dbReference type="NCBIfam" id="NF002378">
    <property type="entry name" value="PRK01372.1"/>
    <property type="match status" value="1"/>
</dbReference>
<dbReference type="InterPro" id="IPR011127">
    <property type="entry name" value="Dala_Dala_lig_N"/>
</dbReference>
<dbReference type="GO" id="GO:0008762">
    <property type="term" value="F:UDP-N-acetylmuramate dehydrogenase activity"/>
    <property type="evidence" value="ECO:0007669"/>
    <property type="project" value="UniProtKB-UniRule"/>
</dbReference>